<comment type="caution">
    <text evidence="3">The sequence shown here is derived from an EMBL/GenBank/DDBJ whole genome shotgun (WGS) entry which is preliminary data.</text>
</comment>
<dbReference type="SUPFAM" id="SSF53756">
    <property type="entry name" value="UDP-Glycosyltransferase/glycogen phosphorylase"/>
    <property type="match status" value="1"/>
</dbReference>
<evidence type="ECO:0000313" key="3">
    <source>
        <dbReference type="EMBL" id="OGG19002.1"/>
    </source>
</evidence>
<name>A0A1F6A3F6_9BACT</name>
<dbReference type="EMBL" id="MFJM01000009">
    <property type="protein sequence ID" value="OGG19002.1"/>
    <property type="molecule type" value="Genomic_DNA"/>
</dbReference>
<dbReference type="Gene3D" id="3.40.50.2000">
    <property type="entry name" value="Glycogen Phosphorylase B"/>
    <property type="match status" value="1"/>
</dbReference>
<keyword evidence="1" id="KW-0808">Transferase</keyword>
<evidence type="ECO:0000256" key="1">
    <source>
        <dbReference type="ARBA" id="ARBA00022679"/>
    </source>
</evidence>
<organism evidence="3 4">
    <name type="scientific">Candidatus Gottesmanbacteria bacterium RIFCSPHIGHO2_02_FULL_39_14</name>
    <dbReference type="NCBI Taxonomy" id="1798383"/>
    <lineage>
        <taxon>Bacteria</taxon>
        <taxon>Candidatus Gottesmaniibacteriota</taxon>
    </lineage>
</organism>
<sequence>MKKNVVIVTHALIAADGEAVYGTGSSLENYLKSKEVNYLVIKHPIYGGLPTQVSGRIYNGPFNYKLENLNSQILPLKTLQEMIITLKLIKKYFSKVDIYLGIDPLNALFGILIKKINRIDSIIFYTADYTLKRFDNIFLNFFYHITDRFVIKLANEVWNVSSRITALRIKQGVERQRNFFVPNSPFFHKIKRLTVDQINKHEMVLVTTSPKSTDFSLIFQAIRMLTHKYPDIRLKIIGLANWQETFSREIERLAIKKNIVFHSRMPHKKLLSIFCRSAVGLALYTNQYSWTYFSDSMKARDYLACGLPVIMTDISSTARDIRKSGAGLVISLKKNDLVPTIDKLFNNKNYYRKLRMNAIKLAEKNDIGMILNSRLRL</sequence>
<reference evidence="3 4" key="1">
    <citation type="journal article" date="2016" name="Nat. Commun.">
        <title>Thousands of microbial genomes shed light on interconnected biogeochemical processes in an aquifer system.</title>
        <authorList>
            <person name="Anantharaman K."/>
            <person name="Brown C.T."/>
            <person name="Hug L.A."/>
            <person name="Sharon I."/>
            <person name="Castelle C.J."/>
            <person name="Probst A.J."/>
            <person name="Thomas B.C."/>
            <person name="Singh A."/>
            <person name="Wilkins M.J."/>
            <person name="Karaoz U."/>
            <person name="Brodie E.L."/>
            <person name="Williams K.H."/>
            <person name="Hubbard S.S."/>
            <person name="Banfield J.F."/>
        </authorList>
    </citation>
    <scope>NUCLEOTIDE SEQUENCE [LARGE SCALE GENOMIC DNA]</scope>
</reference>
<dbReference type="GO" id="GO:0009103">
    <property type="term" value="P:lipopolysaccharide biosynthetic process"/>
    <property type="evidence" value="ECO:0007669"/>
    <property type="project" value="TreeGrafter"/>
</dbReference>
<dbReference type="Proteomes" id="UP000176253">
    <property type="component" value="Unassembled WGS sequence"/>
</dbReference>
<proteinExistence type="predicted"/>
<dbReference type="STRING" id="1798383.A3D78_06335"/>
<evidence type="ECO:0000313" key="4">
    <source>
        <dbReference type="Proteomes" id="UP000176253"/>
    </source>
</evidence>
<evidence type="ECO:0000259" key="2">
    <source>
        <dbReference type="Pfam" id="PF00534"/>
    </source>
</evidence>
<dbReference type="Pfam" id="PF00534">
    <property type="entry name" value="Glycos_transf_1"/>
    <property type="match status" value="1"/>
</dbReference>
<dbReference type="PANTHER" id="PTHR46401">
    <property type="entry name" value="GLYCOSYLTRANSFERASE WBBK-RELATED"/>
    <property type="match status" value="1"/>
</dbReference>
<dbReference type="AlphaFoldDB" id="A0A1F6A3F6"/>
<dbReference type="GO" id="GO:0016757">
    <property type="term" value="F:glycosyltransferase activity"/>
    <property type="evidence" value="ECO:0007669"/>
    <property type="project" value="InterPro"/>
</dbReference>
<accession>A0A1F6A3F6</accession>
<dbReference type="PANTHER" id="PTHR46401:SF2">
    <property type="entry name" value="GLYCOSYLTRANSFERASE WBBK-RELATED"/>
    <property type="match status" value="1"/>
</dbReference>
<feature type="domain" description="Glycosyl transferase family 1" evidence="2">
    <location>
        <begin position="214"/>
        <end position="360"/>
    </location>
</feature>
<dbReference type="InterPro" id="IPR001296">
    <property type="entry name" value="Glyco_trans_1"/>
</dbReference>
<protein>
    <recommendedName>
        <fullName evidence="2">Glycosyl transferase family 1 domain-containing protein</fullName>
    </recommendedName>
</protein>
<gene>
    <name evidence="3" type="ORF">A3D78_06335</name>
</gene>